<name>A0A8C8S353_9SAUR</name>
<dbReference type="InterPro" id="IPR013783">
    <property type="entry name" value="Ig-like_fold"/>
</dbReference>
<organism evidence="2 3">
    <name type="scientific">Pelusios castaneus</name>
    <name type="common">West African mud turtle</name>
    <dbReference type="NCBI Taxonomy" id="367368"/>
    <lineage>
        <taxon>Eukaryota</taxon>
        <taxon>Metazoa</taxon>
        <taxon>Chordata</taxon>
        <taxon>Craniata</taxon>
        <taxon>Vertebrata</taxon>
        <taxon>Euteleostomi</taxon>
        <taxon>Archelosauria</taxon>
        <taxon>Testudinata</taxon>
        <taxon>Testudines</taxon>
        <taxon>Pleurodira</taxon>
        <taxon>Pelomedusidae</taxon>
        <taxon>Pelusios</taxon>
    </lineage>
</organism>
<dbReference type="Ensembl" id="ENSPCET00000013816.1">
    <property type="protein sequence ID" value="ENSPCEP00000013330.1"/>
    <property type="gene ID" value="ENSPCEG00000010609.1"/>
</dbReference>
<dbReference type="AlphaFoldDB" id="A0A8C8S353"/>
<keyword evidence="1" id="KW-1133">Transmembrane helix</keyword>
<dbReference type="FunFam" id="2.60.40.10:FF:001134">
    <property type="entry name" value="Calcium-activated chloride channel regulator 1"/>
    <property type="match status" value="1"/>
</dbReference>
<keyword evidence="1" id="KW-0472">Membrane</keyword>
<proteinExistence type="predicted"/>
<dbReference type="Gene3D" id="2.60.40.10">
    <property type="entry name" value="Immunoglobulins"/>
    <property type="match status" value="1"/>
</dbReference>
<dbReference type="Proteomes" id="UP000694393">
    <property type="component" value="Unplaced"/>
</dbReference>
<evidence type="ECO:0000313" key="2">
    <source>
        <dbReference type="Ensembl" id="ENSPCEP00000013330.1"/>
    </source>
</evidence>
<reference evidence="2" key="2">
    <citation type="submission" date="2025-09" db="UniProtKB">
        <authorList>
            <consortium name="Ensembl"/>
        </authorList>
    </citation>
    <scope>IDENTIFICATION</scope>
</reference>
<protein>
    <submittedName>
        <fullName evidence="2">Uncharacterized protein</fullName>
    </submittedName>
</protein>
<keyword evidence="3" id="KW-1185">Reference proteome</keyword>
<accession>A0A8C8S353</accession>
<evidence type="ECO:0000313" key="3">
    <source>
        <dbReference type="Proteomes" id="UP000694393"/>
    </source>
</evidence>
<sequence>MSNFFCLSGGPGEIKMNALRPEVSDDKIQAKLGSFNRVASGGCFLVENVPSGGNTDVFPPCKIIDLEAQFEEDKVHLSWTAPGNDLDVGQAERYIIKMSESLLDLRNTFDNAGSVNTSGLIPRPAGTKESFQFKLESSTIGNGTIIYFAIRAVDNAALISEVSNIAQVALFVPPQESSPNNPPNDDSNVVVNVSTIALIVTGSVIAVLIVVSTTLRILQKRNRGGGYELRM</sequence>
<feature type="transmembrane region" description="Helical" evidence="1">
    <location>
        <begin position="189"/>
        <end position="211"/>
    </location>
</feature>
<reference evidence="2" key="1">
    <citation type="submission" date="2025-08" db="UniProtKB">
        <authorList>
            <consortium name="Ensembl"/>
        </authorList>
    </citation>
    <scope>IDENTIFICATION</scope>
</reference>
<evidence type="ECO:0000256" key="1">
    <source>
        <dbReference type="SAM" id="Phobius"/>
    </source>
</evidence>
<keyword evidence="1" id="KW-0812">Transmembrane</keyword>